<feature type="region of interest" description="Disordered" evidence="1">
    <location>
        <begin position="1"/>
        <end position="51"/>
    </location>
</feature>
<feature type="domain" description="DUF7322" evidence="3">
    <location>
        <begin position="56"/>
        <end position="111"/>
    </location>
</feature>
<dbReference type="Proteomes" id="UP000030649">
    <property type="component" value="Unassembled WGS sequence"/>
</dbReference>
<accession>U1PFW8</accession>
<keyword evidence="2" id="KW-1133">Transmembrane helix</keyword>
<name>U1PFW8_9EURY</name>
<proteinExistence type="predicted"/>
<dbReference type="EMBL" id="KE356560">
    <property type="protein sequence ID" value="ERG91016.1"/>
    <property type="molecule type" value="Genomic_DNA"/>
</dbReference>
<protein>
    <recommendedName>
        <fullName evidence="3">DUF7322 domain-containing protein</fullName>
    </recommendedName>
</protein>
<keyword evidence="2" id="KW-0812">Transmembrane</keyword>
<evidence type="ECO:0000256" key="1">
    <source>
        <dbReference type="SAM" id="MobiDB-lite"/>
    </source>
</evidence>
<sequence length="158" mass="17415">MPFDSDNWPDEPTEYDPESQWGDPEQDLVSIPSVDIPSTNPATEESELTASGERINGKQARFFIVAVIFANVAVAGIGVGILLIGFRSQWSLGGGGIALGLIALYRTYQLTTRYYQYINDADDDTGQRADASATQHISTTDEDKFQIDHKEETEYDSS</sequence>
<organism evidence="4 5">
    <name type="scientific">Haloquadratum walsbyi J07HQW1</name>
    <dbReference type="NCBI Taxonomy" id="1238424"/>
    <lineage>
        <taxon>Archaea</taxon>
        <taxon>Methanobacteriati</taxon>
        <taxon>Methanobacteriota</taxon>
        <taxon>Stenosarchaea group</taxon>
        <taxon>Halobacteria</taxon>
        <taxon>Halobacteriales</taxon>
        <taxon>Haloferacaceae</taxon>
        <taxon>Haloquadratum</taxon>
    </lineage>
</organism>
<evidence type="ECO:0000259" key="3">
    <source>
        <dbReference type="Pfam" id="PF24008"/>
    </source>
</evidence>
<dbReference type="STRING" id="1238424.J07HQW1_01047"/>
<dbReference type="Pfam" id="PF24008">
    <property type="entry name" value="DUF7322"/>
    <property type="match status" value="1"/>
</dbReference>
<feature type="compositionally biased region" description="Basic and acidic residues" evidence="1">
    <location>
        <begin position="139"/>
        <end position="152"/>
    </location>
</feature>
<gene>
    <name evidence="4" type="ORF">J07HQW1_01047</name>
</gene>
<evidence type="ECO:0000313" key="5">
    <source>
        <dbReference type="Proteomes" id="UP000030649"/>
    </source>
</evidence>
<feature type="region of interest" description="Disordered" evidence="1">
    <location>
        <begin position="125"/>
        <end position="158"/>
    </location>
</feature>
<dbReference type="HOGENOM" id="CLU_141425_0_0_2"/>
<evidence type="ECO:0000313" key="4">
    <source>
        <dbReference type="EMBL" id="ERG91016.1"/>
    </source>
</evidence>
<dbReference type="AlphaFoldDB" id="U1PFW8"/>
<evidence type="ECO:0000256" key="2">
    <source>
        <dbReference type="SAM" id="Phobius"/>
    </source>
</evidence>
<reference evidence="4 5" key="1">
    <citation type="journal article" date="2013" name="PLoS ONE">
        <title>Assembly-driven community genomics of a hypersaline microbial ecosystem.</title>
        <authorList>
            <person name="Podell S."/>
            <person name="Ugalde J.A."/>
            <person name="Narasingarao P."/>
            <person name="Banfield J.F."/>
            <person name="Heidelberg K.B."/>
            <person name="Allen E.E."/>
        </authorList>
    </citation>
    <scope>NUCLEOTIDE SEQUENCE [LARGE SCALE GENOMIC DNA]</scope>
    <source>
        <strain evidence="5">J07HQW1</strain>
    </source>
</reference>
<keyword evidence="2" id="KW-0472">Membrane</keyword>
<dbReference type="InterPro" id="IPR055746">
    <property type="entry name" value="DUF7322"/>
</dbReference>
<feature type="transmembrane region" description="Helical" evidence="2">
    <location>
        <begin position="62"/>
        <end position="84"/>
    </location>
</feature>
<feature type="compositionally biased region" description="Acidic residues" evidence="1">
    <location>
        <begin position="7"/>
        <end position="17"/>
    </location>
</feature>
<feature type="transmembrane region" description="Helical" evidence="2">
    <location>
        <begin position="90"/>
        <end position="108"/>
    </location>
</feature>